<feature type="region of interest" description="Disordered" evidence="1">
    <location>
        <begin position="85"/>
        <end position="118"/>
    </location>
</feature>
<evidence type="ECO:0000256" key="1">
    <source>
        <dbReference type="SAM" id="MobiDB-lite"/>
    </source>
</evidence>
<dbReference type="EMBL" id="JAAMPI010000443">
    <property type="protein sequence ID" value="KAF4631444.1"/>
    <property type="molecule type" value="Genomic_DNA"/>
</dbReference>
<feature type="region of interest" description="Disordered" evidence="1">
    <location>
        <begin position="1"/>
        <end position="54"/>
    </location>
</feature>
<organism evidence="2 3">
    <name type="scientific">Cudoniella acicularis</name>
    <dbReference type="NCBI Taxonomy" id="354080"/>
    <lineage>
        <taxon>Eukaryota</taxon>
        <taxon>Fungi</taxon>
        <taxon>Dikarya</taxon>
        <taxon>Ascomycota</taxon>
        <taxon>Pezizomycotina</taxon>
        <taxon>Leotiomycetes</taxon>
        <taxon>Helotiales</taxon>
        <taxon>Tricladiaceae</taxon>
        <taxon>Cudoniella</taxon>
    </lineage>
</organism>
<protein>
    <recommendedName>
        <fullName evidence="4">RRM domain-containing protein</fullName>
    </recommendedName>
</protein>
<evidence type="ECO:0008006" key="4">
    <source>
        <dbReference type="Google" id="ProtNLM"/>
    </source>
</evidence>
<sequence>MSQSQPTSSASTKRFEKQQRVSRWSQTLQFQRKADDPSEQQQNSSALRPAGVAPQDIDALPTTFFEMNRDLEVFQRVGRGFAVLGGHSDSRNFDGQEGKDSNTRNTIPQSSNPTRKFVDTSKAWKDNTPAVAYSPFQHHTVKCDDFGSLHFQEYKWPVGGPGSSIYNGCSSNATEYSAQAVEPSSNTTLGSTSIYREINEPRRSLAVPPPHGSPKAPTLDERNHIRGMAANGNESRRVISGGMPRNSSSAATQYEGPGWLSEREPSRQRSLSVGCMASMAGGAFQPSRMHLERAGLLPPPQPRDSNYLGDPNSRSAAIQILNLPSEENCALWITYLPLDMTIPRFIGLVRTGEVFAAMLYEPEGGLNWAKAAKLVFKKHDAATEFLAKVKSFLGIVNSGLRMEATWNRVGYRENNTNKTRVLHLRGPPHLMTFEFWNDYFGKRVIFQLEGFRELPGPREGKKILEFRFARIDGQAEAMFTAVMNDQELARDIEIRYGADPCDPHSGFHDSSPCMKIPFSLKIDPCLKLKPPANQPSDKMMNRDHNKDLSPRNPQSAWKNTLIGVRSQWVPEEKTVGARAGPNRPKTPSGKDLVSIPCKKDLVNWQRMSSSGDRLNAGHKTIRVTCSDIAASKENDKVANENTNIATNMAIRETQARILMHTEPGSFCPFMPSYSAPRESARLHAEDPLRSIVTEDSDCTSKYEGDATTAHNISSSVSDDENCSLFITGLPVGIAYTQLLGAIRNVGKVFSTTINEPDGVHILSATKITFFERRHAEELFARIKRGTFEVEGVPAMDLENMYLFTEVIFATTGKFPENKEDENGESGYPQFNPSIAKFRLVKRDSAEVVARFAQPLFDVDISANSRYYAGQLRGALRILNFHPDSMGDIHPNCAVDLTFMNHRSAEAFKSQCDKERTWIHGLAIKVIWNRHKVSSPSHQHQSSVVRVKGPSKDFNLQSLLDFFYQKFRYSLVESHEWSPVEIRKIIELRFGSIRCQAEFAHMSLRHYLAAQPSGFSFKVTWANDPCNRGQGRDAQRKLERTQRGWR</sequence>
<feature type="compositionally biased region" description="Basic and acidic residues" evidence="1">
    <location>
        <begin position="88"/>
        <end position="102"/>
    </location>
</feature>
<accession>A0A8H4RJY4</accession>
<dbReference type="OrthoDB" id="3508416at2759"/>
<comment type="caution">
    <text evidence="2">The sequence shown here is derived from an EMBL/GenBank/DDBJ whole genome shotgun (WGS) entry which is preliminary data.</text>
</comment>
<name>A0A8H4RJY4_9HELO</name>
<feature type="compositionally biased region" description="Polar residues" evidence="1">
    <location>
        <begin position="1"/>
        <end position="12"/>
    </location>
</feature>
<dbReference type="AlphaFoldDB" id="A0A8H4RJY4"/>
<reference evidence="2 3" key="1">
    <citation type="submission" date="2020-03" db="EMBL/GenBank/DDBJ databases">
        <title>Draft Genome Sequence of Cudoniella acicularis.</title>
        <authorList>
            <person name="Buettner E."/>
            <person name="Kellner H."/>
        </authorList>
    </citation>
    <scope>NUCLEOTIDE SEQUENCE [LARGE SCALE GENOMIC DNA]</scope>
    <source>
        <strain evidence="2 3">DSM 108380</strain>
    </source>
</reference>
<evidence type="ECO:0000313" key="2">
    <source>
        <dbReference type="EMBL" id="KAF4631444.1"/>
    </source>
</evidence>
<evidence type="ECO:0000313" key="3">
    <source>
        <dbReference type="Proteomes" id="UP000566819"/>
    </source>
</evidence>
<feature type="compositionally biased region" description="Polar residues" evidence="1">
    <location>
        <begin position="21"/>
        <end position="30"/>
    </location>
</feature>
<feature type="compositionally biased region" description="Polar residues" evidence="1">
    <location>
        <begin position="103"/>
        <end position="114"/>
    </location>
</feature>
<keyword evidence="3" id="KW-1185">Reference proteome</keyword>
<feature type="region of interest" description="Disordered" evidence="1">
    <location>
        <begin position="201"/>
        <end position="266"/>
    </location>
</feature>
<feature type="region of interest" description="Disordered" evidence="1">
    <location>
        <begin position="531"/>
        <end position="555"/>
    </location>
</feature>
<feature type="compositionally biased region" description="Basic and acidic residues" evidence="1">
    <location>
        <begin position="539"/>
        <end position="549"/>
    </location>
</feature>
<dbReference type="Proteomes" id="UP000566819">
    <property type="component" value="Unassembled WGS sequence"/>
</dbReference>
<proteinExistence type="predicted"/>
<gene>
    <name evidence="2" type="ORF">G7Y89_g6690</name>
</gene>